<gene>
    <name evidence="5" type="primary">mfpsA_2</name>
    <name evidence="5" type="ORF">Poly24_32250</name>
</gene>
<proteinExistence type="predicted"/>
<dbReference type="Pfam" id="PF00534">
    <property type="entry name" value="Glycos_transf_1"/>
    <property type="match status" value="1"/>
</dbReference>
<dbReference type="InterPro" id="IPR028098">
    <property type="entry name" value="Glyco_trans_4-like_N"/>
</dbReference>
<keyword evidence="1 5" id="KW-0328">Glycosyltransferase</keyword>
<keyword evidence="6" id="KW-1185">Reference proteome</keyword>
<dbReference type="AlphaFoldDB" id="A0A518JVF4"/>
<name>A0A518JVF4_9BACT</name>
<evidence type="ECO:0000259" key="3">
    <source>
        <dbReference type="Pfam" id="PF00534"/>
    </source>
</evidence>
<evidence type="ECO:0000313" key="6">
    <source>
        <dbReference type="Proteomes" id="UP000315082"/>
    </source>
</evidence>
<dbReference type="EC" id="2.4.1.246" evidence="5"/>
<dbReference type="KEGG" id="rcf:Poly24_32250"/>
<evidence type="ECO:0000256" key="1">
    <source>
        <dbReference type="ARBA" id="ARBA00022676"/>
    </source>
</evidence>
<feature type="domain" description="Glycosyltransferase subfamily 4-like N-terminal" evidence="4">
    <location>
        <begin position="15"/>
        <end position="176"/>
    </location>
</feature>
<evidence type="ECO:0000259" key="4">
    <source>
        <dbReference type="Pfam" id="PF13579"/>
    </source>
</evidence>
<keyword evidence="2 5" id="KW-0808">Transferase</keyword>
<organism evidence="5 6">
    <name type="scientific">Rosistilla carotiformis</name>
    <dbReference type="NCBI Taxonomy" id="2528017"/>
    <lineage>
        <taxon>Bacteria</taxon>
        <taxon>Pseudomonadati</taxon>
        <taxon>Planctomycetota</taxon>
        <taxon>Planctomycetia</taxon>
        <taxon>Pirellulales</taxon>
        <taxon>Pirellulaceae</taxon>
        <taxon>Rosistilla</taxon>
    </lineage>
</organism>
<dbReference type="Gene3D" id="3.40.50.2000">
    <property type="entry name" value="Glycogen Phosphorylase B"/>
    <property type="match status" value="2"/>
</dbReference>
<dbReference type="InterPro" id="IPR001296">
    <property type="entry name" value="Glyco_trans_1"/>
</dbReference>
<dbReference type="OrthoDB" id="232381at2"/>
<reference evidence="5 6" key="1">
    <citation type="submission" date="2019-02" db="EMBL/GenBank/DDBJ databases">
        <title>Deep-cultivation of Planctomycetes and their phenomic and genomic characterization uncovers novel biology.</title>
        <authorList>
            <person name="Wiegand S."/>
            <person name="Jogler M."/>
            <person name="Boedeker C."/>
            <person name="Pinto D."/>
            <person name="Vollmers J."/>
            <person name="Rivas-Marin E."/>
            <person name="Kohn T."/>
            <person name="Peeters S.H."/>
            <person name="Heuer A."/>
            <person name="Rast P."/>
            <person name="Oberbeckmann S."/>
            <person name="Bunk B."/>
            <person name="Jeske O."/>
            <person name="Meyerdierks A."/>
            <person name="Storesund J.E."/>
            <person name="Kallscheuer N."/>
            <person name="Luecker S."/>
            <person name="Lage O.M."/>
            <person name="Pohl T."/>
            <person name="Merkel B.J."/>
            <person name="Hornburger P."/>
            <person name="Mueller R.-W."/>
            <person name="Bruemmer F."/>
            <person name="Labrenz M."/>
            <person name="Spormann A.M."/>
            <person name="Op den Camp H."/>
            <person name="Overmann J."/>
            <person name="Amann R."/>
            <person name="Jetten M.S.M."/>
            <person name="Mascher T."/>
            <person name="Medema M.H."/>
            <person name="Devos D.P."/>
            <person name="Kaster A.-K."/>
            <person name="Ovreas L."/>
            <person name="Rohde M."/>
            <person name="Galperin M.Y."/>
            <person name="Jogler C."/>
        </authorList>
    </citation>
    <scope>NUCLEOTIDE SEQUENCE [LARGE SCALE GENOMIC DNA]</scope>
    <source>
        <strain evidence="5 6">Poly24</strain>
    </source>
</reference>
<evidence type="ECO:0000256" key="2">
    <source>
        <dbReference type="ARBA" id="ARBA00022679"/>
    </source>
</evidence>
<dbReference type="PANTHER" id="PTHR12526:SF510">
    <property type="entry name" value="D-INOSITOL 3-PHOSPHATE GLYCOSYLTRANSFERASE"/>
    <property type="match status" value="1"/>
</dbReference>
<dbReference type="SUPFAM" id="SSF53756">
    <property type="entry name" value="UDP-Glycosyltransferase/glycogen phosphorylase"/>
    <property type="match status" value="1"/>
</dbReference>
<feature type="domain" description="Glycosyl transferase family 1" evidence="3">
    <location>
        <begin position="190"/>
        <end position="339"/>
    </location>
</feature>
<evidence type="ECO:0000313" key="5">
    <source>
        <dbReference type="EMBL" id="QDV69509.1"/>
    </source>
</evidence>
<dbReference type="PANTHER" id="PTHR12526">
    <property type="entry name" value="GLYCOSYLTRANSFERASE"/>
    <property type="match status" value="1"/>
</dbReference>
<dbReference type="EMBL" id="CP036348">
    <property type="protein sequence ID" value="QDV69509.1"/>
    <property type="molecule type" value="Genomic_DNA"/>
</dbReference>
<accession>A0A518JVF4</accession>
<dbReference type="GO" id="GO:0103011">
    <property type="term" value="F:mannosylfructose-phosphate synthase activity"/>
    <property type="evidence" value="ECO:0007669"/>
    <property type="project" value="UniProtKB-EC"/>
</dbReference>
<protein>
    <submittedName>
        <fullName evidence="5">Mannosylfructose-phosphate synthase</fullName>
        <ecNumber evidence="5">2.4.1.246</ecNumber>
    </submittedName>
</protein>
<dbReference type="RefSeq" id="WP_145097103.1">
    <property type="nucleotide sequence ID" value="NZ_CP036348.1"/>
</dbReference>
<dbReference type="Proteomes" id="UP000315082">
    <property type="component" value="Chromosome"/>
</dbReference>
<sequence length="376" mass="41096">MHVVHLIRDLDAASGGPSRSVPALARSLAAVRPEVKVTVIFQDRGTTMAIDPTQEQRVRFLPVSAAMRTSSLGEALAKVHYDDPVSVVHSHGIWSPTLHRAVRRAMAFGVPHVISPRGMLSMACMGTKPVRKSVAWRLYQRQDLQRAALIHATSTAEREDCLQRGLRSPVHVIPNGCELPSTAVLQRRPKSLPVSDGQPFAIALGRVDPVKGLDTLIDAWEIAAPRSWRLLIAGPGNPEHVDSLRRRIANAGLSELVHWIGPLEEGDKWAALRAASFLVNASKSENFGMAIAEALACETPVIATQGTPWDIVERERCGWWVEGTIGGVATAIRLASAKSEVQLREMGQRGRCLVSKQFDWSSVASKMLACYEQAMR</sequence>
<dbReference type="Pfam" id="PF13579">
    <property type="entry name" value="Glyco_trans_4_4"/>
    <property type="match status" value="1"/>
</dbReference>